<proteinExistence type="predicted"/>
<evidence type="ECO:0000313" key="1">
    <source>
        <dbReference type="EMBL" id="APZ43477.1"/>
    </source>
</evidence>
<name>A0A1P8UI29_9GAMM</name>
<dbReference type="RefSeq" id="WP_076837117.1">
    <property type="nucleotide sequence ID" value="NZ_CP019434.1"/>
</dbReference>
<gene>
    <name evidence="1" type="ORF">BW247_10570</name>
</gene>
<dbReference type="OrthoDB" id="7981249at2"/>
<dbReference type="EMBL" id="CP019434">
    <property type="protein sequence ID" value="APZ43477.1"/>
    <property type="molecule type" value="Genomic_DNA"/>
</dbReference>
<dbReference type="InterPro" id="IPR027417">
    <property type="entry name" value="P-loop_NTPase"/>
</dbReference>
<dbReference type="Proteomes" id="UP000243807">
    <property type="component" value="Chromosome"/>
</dbReference>
<sequence>MTRRSLDHPLLFLHLPKAAGTRVFSLLQEVLRPRRTSYYLDRTQFCSFDDFTSLAPDIRATVLTDERIENVSADLIAGHVSRQTLLALCGSRQGNLLVIAREPRSRILSHWLYWKTYDARTRAAYGAWGDRIALAGLELADFLARDEIACQTDNIFLRMLLWPHPAIPDRGFIAETDDPRLLAEAESRLDGFAHADVVENPRMLTALESWLSHEYPLPASHFVLRRIETLQAKSGKKNNTASPEALADCGDLGRQIAQAESLLERRTRLDARLWQRINRVDGDAIKPAQAFANTLERYERLAKTH</sequence>
<evidence type="ECO:0008006" key="3">
    <source>
        <dbReference type="Google" id="ProtNLM"/>
    </source>
</evidence>
<dbReference type="Gene3D" id="3.40.50.300">
    <property type="entry name" value="P-loop containing nucleotide triphosphate hydrolases"/>
    <property type="match status" value="1"/>
</dbReference>
<dbReference type="AlphaFoldDB" id="A0A1P8UI29"/>
<reference evidence="1 2" key="1">
    <citation type="submission" date="2017-01" db="EMBL/GenBank/DDBJ databases">
        <title>Draft sequence of Acidihalobacter ferrooxidans strain DSM 14175 (strain V8).</title>
        <authorList>
            <person name="Khaleque H.N."/>
            <person name="Ramsay J.P."/>
            <person name="Murphy R.J.T."/>
            <person name="Kaksonen A.H."/>
            <person name="Boxall N.J."/>
            <person name="Watkin E.L.J."/>
        </authorList>
    </citation>
    <scope>NUCLEOTIDE SEQUENCE [LARGE SCALE GENOMIC DNA]</scope>
    <source>
        <strain evidence="1 2">V8</strain>
    </source>
</reference>
<dbReference type="STRING" id="1765967.BW247_10570"/>
<keyword evidence="2" id="KW-1185">Reference proteome</keyword>
<evidence type="ECO:0000313" key="2">
    <source>
        <dbReference type="Proteomes" id="UP000243807"/>
    </source>
</evidence>
<organism evidence="1 2">
    <name type="scientific">Acidihalobacter ferrooxydans</name>
    <dbReference type="NCBI Taxonomy" id="1765967"/>
    <lineage>
        <taxon>Bacteria</taxon>
        <taxon>Pseudomonadati</taxon>
        <taxon>Pseudomonadota</taxon>
        <taxon>Gammaproteobacteria</taxon>
        <taxon>Chromatiales</taxon>
        <taxon>Ectothiorhodospiraceae</taxon>
        <taxon>Acidihalobacter</taxon>
    </lineage>
</organism>
<dbReference type="SUPFAM" id="SSF52540">
    <property type="entry name" value="P-loop containing nucleoside triphosphate hydrolases"/>
    <property type="match status" value="1"/>
</dbReference>
<protein>
    <recommendedName>
        <fullName evidence="3">Sulfotransferase domain-containing protein</fullName>
    </recommendedName>
</protein>
<accession>A0A1P8UI29</accession>
<dbReference type="KEGG" id="afy:BW247_10570"/>